<evidence type="ECO:0000256" key="2">
    <source>
        <dbReference type="ARBA" id="ARBA00023008"/>
    </source>
</evidence>
<dbReference type="AlphaFoldDB" id="D8T5K3"/>
<dbReference type="InterPro" id="IPR050316">
    <property type="entry name" value="Tyrosinase/Hemocyanin"/>
</dbReference>
<dbReference type="KEGG" id="smo:SELMODRAFT_16932"/>
<dbReference type="Gene3D" id="1.10.1280.10">
    <property type="entry name" value="Di-copper center containing domain from catechol oxidase"/>
    <property type="match status" value="1"/>
</dbReference>
<dbReference type="OMA" id="SHRWYLY"/>
<organism evidence="5">
    <name type="scientific">Selaginella moellendorffii</name>
    <name type="common">Spikemoss</name>
    <dbReference type="NCBI Taxonomy" id="88036"/>
    <lineage>
        <taxon>Eukaryota</taxon>
        <taxon>Viridiplantae</taxon>
        <taxon>Streptophyta</taxon>
        <taxon>Embryophyta</taxon>
        <taxon>Tracheophyta</taxon>
        <taxon>Lycopodiopsida</taxon>
        <taxon>Selaginellales</taxon>
        <taxon>Selaginellaceae</taxon>
        <taxon>Selaginella</taxon>
    </lineage>
</organism>
<dbReference type="Proteomes" id="UP000001514">
    <property type="component" value="Unassembled WGS sequence"/>
</dbReference>
<dbReference type="PANTHER" id="PTHR11474:SF76">
    <property type="entry name" value="SHKT DOMAIN-CONTAINING PROTEIN"/>
    <property type="match status" value="1"/>
</dbReference>
<proteinExistence type="predicted"/>
<accession>D8T5K3</accession>
<dbReference type="GO" id="GO:0016491">
    <property type="term" value="F:oxidoreductase activity"/>
    <property type="evidence" value="ECO:0007669"/>
    <property type="project" value="InterPro"/>
</dbReference>
<name>D8T5K3_SELML</name>
<protein>
    <recommendedName>
        <fullName evidence="3">Tyrosinase copper-binding domain-containing protein</fullName>
    </recommendedName>
</protein>
<feature type="non-terminal residue" evidence="4">
    <location>
        <position position="1"/>
    </location>
</feature>
<dbReference type="Pfam" id="PF00264">
    <property type="entry name" value="Tyrosinase"/>
    <property type="match status" value="1"/>
</dbReference>
<keyword evidence="5" id="KW-1185">Reference proteome</keyword>
<dbReference type="InterPro" id="IPR008922">
    <property type="entry name" value="Di-copper_centre_dom_sf"/>
</dbReference>
<evidence type="ECO:0000259" key="3">
    <source>
        <dbReference type="Pfam" id="PF00264"/>
    </source>
</evidence>
<reference evidence="4 5" key="1">
    <citation type="journal article" date="2011" name="Science">
        <title>The Selaginella genome identifies genetic changes associated with the evolution of vascular plants.</title>
        <authorList>
            <person name="Banks J.A."/>
            <person name="Nishiyama T."/>
            <person name="Hasebe M."/>
            <person name="Bowman J.L."/>
            <person name="Gribskov M."/>
            <person name="dePamphilis C."/>
            <person name="Albert V.A."/>
            <person name="Aono N."/>
            <person name="Aoyama T."/>
            <person name="Ambrose B.A."/>
            <person name="Ashton N.W."/>
            <person name="Axtell M.J."/>
            <person name="Barker E."/>
            <person name="Barker M.S."/>
            <person name="Bennetzen J.L."/>
            <person name="Bonawitz N.D."/>
            <person name="Chapple C."/>
            <person name="Cheng C."/>
            <person name="Correa L.G."/>
            <person name="Dacre M."/>
            <person name="DeBarry J."/>
            <person name="Dreyer I."/>
            <person name="Elias M."/>
            <person name="Engstrom E.M."/>
            <person name="Estelle M."/>
            <person name="Feng L."/>
            <person name="Finet C."/>
            <person name="Floyd S.K."/>
            <person name="Frommer W.B."/>
            <person name="Fujita T."/>
            <person name="Gramzow L."/>
            <person name="Gutensohn M."/>
            <person name="Harholt J."/>
            <person name="Hattori M."/>
            <person name="Heyl A."/>
            <person name="Hirai T."/>
            <person name="Hiwatashi Y."/>
            <person name="Ishikawa M."/>
            <person name="Iwata M."/>
            <person name="Karol K.G."/>
            <person name="Koehler B."/>
            <person name="Kolukisaoglu U."/>
            <person name="Kubo M."/>
            <person name="Kurata T."/>
            <person name="Lalonde S."/>
            <person name="Li K."/>
            <person name="Li Y."/>
            <person name="Litt A."/>
            <person name="Lyons E."/>
            <person name="Manning G."/>
            <person name="Maruyama T."/>
            <person name="Michael T.P."/>
            <person name="Mikami K."/>
            <person name="Miyazaki S."/>
            <person name="Morinaga S."/>
            <person name="Murata T."/>
            <person name="Mueller-Roeber B."/>
            <person name="Nelson D.R."/>
            <person name="Obara M."/>
            <person name="Oguri Y."/>
            <person name="Olmstead R.G."/>
            <person name="Onodera N."/>
            <person name="Petersen B.L."/>
            <person name="Pils B."/>
            <person name="Prigge M."/>
            <person name="Rensing S.A."/>
            <person name="Riano-Pachon D.M."/>
            <person name="Roberts A.W."/>
            <person name="Sato Y."/>
            <person name="Scheller H.V."/>
            <person name="Schulz B."/>
            <person name="Schulz C."/>
            <person name="Shakirov E.V."/>
            <person name="Shibagaki N."/>
            <person name="Shinohara N."/>
            <person name="Shippen D.E."/>
            <person name="Soerensen I."/>
            <person name="Sotooka R."/>
            <person name="Sugimoto N."/>
            <person name="Sugita M."/>
            <person name="Sumikawa N."/>
            <person name="Tanurdzic M."/>
            <person name="Theissen G."/>
            <person name="Ulvskov P."/>
            <person name="Wakazuki S."/>
            <person name="Weng J.K."/>
            <person name="Willats W.W."/>
            <person name="Wipf D."/>
            <person name="Wolf P.G."/>
            <person name="Yang L."/>
            <person name="Zimmer A.D."/>
            <person name="Zhu Q."/>
            <person name="Mitros T."/>
            <person name="Hellsten U."/>
            <person name="Loque D."/>
            <person name="Otillar R."/>
            <person name="Salamov A."/>
            <person name="Schmutz J."/>
            <person name="Shapiro H."/>
            <person name="Lindquist E."/>
            <person name="Lucas S."/>
            <person name="Rokhsar D."/>
            <person name="Grigoriev I.V."/>
        </authorList>
    </citation>
    <scope>NUCLEOTIDE SEQUENCE [LARGE SCALE GENOMIC DNA]</scope>
</reference>
<dbReference type="PANTHER" id="PTHR11474">
    <property type="entry name" value="TYROSINASE FAMILY MEMBER"/>
    <property type="match status" value="1"/>
</dbReference>
<feature type="domain" description="Tyrosinase copper-binding" evidence="3">
    <location>
        <begin position="4"/>
        <end position="48"/>
    </location>
</feature>
<dbReference type="Gramene" id="EFJ08101">
    <property type="protein sequence ID" value="EFJ08101"/>
    <property type="gene ID" value="SELMODRAFT_16932"/>
</dbReference>
<dbReference type="HOGENOM" id="CLU_2203822_0_0_1"/>
<evidence type="ECO:0000313" key="5">
    <source>
        <dbReference type="Proteomes" id="UP000001514"/>
    </source>
</evidence>
<evidence type="ECO:0000313" key="4">
    <source>
        <dbReference type="EMBL" id="EFJ08101.1"/>
    </source>
</evidence>
<dbReference type="InParanoid" id="D8T5K3"/>
<gene>
    <name evidence="4" type="ORF">SELMODRAFT_16932</name>
</gene>
<feature type="non-terminal residue" evidence="4">
    <location>
        <position position="108"/>
    </location>
</feature>
<keyword evidence="1" id="KW-0479">Metal-binding</keyword>
<dbReference type="EMBL" id="GL377677">
    <property type="protein sequence ID" value="EFJ08101.1"/>
    <property type="molecule type" value="Genomic_DNA"/>
</dbReference>
<dbReference type="SUPFAM" id="SSF48056">
    <property type="entry name" value="Di-copper centre-containing domain"/>
    <property type="match status" value="1"/>
</dbReference>
<evidence type="ECO:0000256" key="1">
    <source>
        <dbReference type="ARBA" id="ARBA00022723"/>
    </source>
</evidence>
<sequence length="108" mass="12829">LYRPSHRWYLYFHEKILGSLIGDPSFALPFWSWDQEGGRYIPDMFRRETALYDAKRNTSHYEPTRVDLIYSPGSDVKSDKQIREDNLSVMYNNVAKVKQPDAFFGVRY</sequence>
<dbReference type="InterPro" id="IPR002227">
    <property type="entry name" value="Tyrosinase_Cu-bd"/>
</dbReference>
<keyword evidence="2" id="KW-0186">Copper</keyword>
<dbReference type="GO" id="GO:0046872">
    <property type="term" value="F:metal ion binding"/>
    <property type="evidence" value="ECO:0007669"/>
    <property type="project" value="UniProtKB-KW"/>
</dbReference>